<dbReference type="EMBL" id="JAENHL010000007">
    <property type="protein sequence ID" value="MBK1868237.1"/>
    <property type="molecule type" value="Genomic_DNA"/>
</dbReference>
<reference evidence="1" key="1">
    <citation type="submission" date="2021-01" db="EMBL/GenBank/DDBJ databases">
        <authorList>
            <person name="Sun Q."/>
        </authorList>
    </citation>
    <scope>NUCLEOTIDE SEQUENCE</scope>
    <source>
        <strain evidence="1">YIM B02566</strain>
    </source>
</reference>
<accession>A0ACC5R6I0</accession>
<proteinExistence type="predicted"/>
<evidence type="ECO:0000313" key="2">
    <source>
        <dbReference type="Proteomes" id="UP000616151"/>
    </source>
</evidence>
<protein>
    <submittedName>
        <fullName evidence="1">Uncharacterized protein</fullName>
    </submittedName>
</protein>
<keyword evidence="2" id="KW-1185">Reference proteome</keyword>
<dbReference type="Proteomes" id="UP000616151">
    <property type="component" value="Unassembled WGS sequence"/>
</dbReference>
<gene>
    <name evidence="1" type="ORF">JHL16_17930</name>
</gene>
<sequence>MTGVTAERWALQIDANRPIAMRPDGVTILFDELAAMEPGAAECLKARGLVYVTEFTEGARKFAGHIIAVSWGQAEQIAQTRALGEEVTGLFRADPGTRPG</sequence>
<name>A0ACC5R6I0_9HYPH</name>
<evidence type="ECO:0000313" key="1">
    <source>
        <dbReference type="EMBL" id="MBK1868237.1"/>
    </source>
</evidence>
<comment type="caution">
    <text evidence="1">The sequence shown here is derived from an EMBL/GenBank/DDBJ whole genome shotgun (WGS) entry which is preliminary data.</text>
</comment>
<organism evidence="1 2">
    <name type="scientific">Taklimakanibacter albus</name>
    <dbReference type="NCBI Taxonomy" id="2800327"/>
    <lineage>
        <taxon>Bacteria</taxon>
        <taxon>Pseudomonadati</taxon>
        <taxon>Pseudomonadota</taxon>
        <taxon>Alphaproteobacteria</taxon>
        <taxon>Hyphomicrobiales</taxon>
        <taxon>Aestuariivirgaceae</taxon>
        <taxon>Taklimakanibacter</taxon>
    </lineage>
</organism>